<dbReference type="Proteomes" id="UP001302494">
    <property type="component" value="Chromosome"/>
</dbReference>
<accession>A0AA96K006</accession>
<evidence type="ECO:0000313" key="2">
    <source>
        <dbReference type="Proteomes" id="UP001302494"/>
    </source>
</evidence>
<dbReference type="Gene3D" id="2.60.120.1140">
    <property type="entry name" value="Protein of unknown function DUF192"/>
    <property type="match status" value="1"/>
</dbReference>
<protein>
    <submittedName>
        <fullName evidence="1">DUF192 domain-containing protein</fullName>
    </submittedName>
</protein>
<dbReference type="InterPro" id="IPR003795">
    <property type="entry name" value="DUF192"/>
</dbReference>
<gene>
    <name evidence="1" type="ORF">PQG83_18060</name>
</gene>
<keyword evidence="2" id="KW-1185">Reference proteome</keyword>
<dbReference type="Pfam" id="PF02643">
    <property type="entry name" value="DUF192"/>
    <property type="match status" value="1"/>
</dbReference>
<dbReference type="KEGG" id="nneo:PQG83_18060"/>
<dbReference type="InterPro" id="IPR038695">
    <property type="entry name" value="Saro_0823-like_sf"/>
</dbReference>
<sequence>MPFCLSMGLIIGSPVNVFGEINDRKDKGLASITTPKGAMIYAEVADTSNKRAQGLMYRTAMEENHGMLFIFPELGYWTFWMKNTKIPLDILWLDEKGTIIHIEANVPICTRTDDHCPRHYSYKQSWQVLELNAGIAEKLQLLPGSRLTISLPPQSPNPS</sequence>
<evidence type="ECO:0000313" key="1">
    <source>
        <dbReference type="EMBL" id="WNM61636.1"/>
    </source>
</evidence>
<reference evidence="1 2" key="1">
    <citation type="submission" date="2023-01" db="EMBL/GenBank/DDBJ databases">
        <title>Cultivation and genomic characterization of new, ubiquitous marine nitrite-oxidizing bacteria from the Nitrospirales.</title>
        <authorList>
            <person name="Mueller A.J."/>
            <person name="Daebeler A."/>
            <person name="Herbold C.W."/>
            <person name="Kirkegaard R.H."/>
            <person name="Daims H."/>
        </authorList>
    </citation>
    <scope>NUCLEOTIDE SEQUENCE [LARGE SCALE GENOMIC DNA]</scope>
    <source>
        <strain evidence="1 2">DK</strain>
    </source>
</reference>
<dbReference type="PANTHER" id="PTHR37953:SF1">
    <property type="entry name" value="UPF0127 PROTEIN MJ1496"/>
    <property type="match status" value="1"/>
</dbReference>
<dbReference type="RefSeq" id="WP_312744064.1">
    <property type="nucleotide sequence ID" value="NZ_CP116968.1"/>
</dbReference>
<dbReference type="AlphaFoldDB" id="A0AA96K006"/>
<dbReference type="EMBL" id="CP116968">
    <property type="protein sequence ID" value="WNM61636.1"/>
    <property type="molecule type" value="Genomic_DNA"/>
</dbReference>
<proteinExistence type="predicted"/>
<name>A0AA96K006_9BACT</name>
<dbReference type="PANTHER" id="PTHR37953">
    <property type="entry name" value="UPF0127 PROTEIN MJ1496"/>
    <property type="match status" value="1"/>
</dbReference>
<organism evidence="1 2">
    <name type="scientific">Candidatus Nitrospira neomarina</name>
    <dbReference type="NCBI Taxonomy" id="3020899"/>
    <lineage>
        <taxon>Bacteria</taxon>
        <taxon>Pseudomonadati</taxon>
        <taxon>Nitrospirota</taxon>
        <taxon>Nitrospiria</taxon>
        <taxon>Nitrospirales</taxon>
        <taxon>Nitrospiraceae</taxon>
        <taxon>Nitrospira</taxon>
    </lineage>
</organism>